<organism evidence="3 4">
    <name type="scientific">Candidatus Methylophosphatis roskildensis</name>
    <dbReference type="NCBI Taxonomy" id="2899263"/>
    <lineage>
        <taxon>Bacteria</taxon>
        <taxon>Pseudomonadati</taxon>
        <taxon>Pseudomonadota</taxon>
        <taxon>Betaproteobacteria</taxon>
        <taxon>Nitrosomonadales</taxon>
        <taxon>Sterolibacteriaceae</taxon>
        <taxon>Candidatus Methylophosphatis</taxon>
    </lineage>
</organism>
<feature type="domain" description="Ice-binding protein C-terminal" evidence="2">
    <location>
        <begin position="239"/>
        <end position="264"/>
    </location>
</feature>
<dbReference type="InterPro" id="IPR013424">
    <property type="entry name" value="Ice-binding_C"/>
</dbReference>
<dbReference type="NCBIfam" id="TIGR02595">
    <property type="entry name" value="PEP_CTERM"/>
    <property type="match status" value="1"/>
</dbReference>
<dbReference type="Proteomes" id="UP000807785">
    <property type="component" value="Unassembled WGS sequence"/>
</dbReference>
<sequence>MKLKLIALAVAGMAAAGSANAVFDAGSGDFNGNSELFLFAVDGTANIQGFFDLGVNITDFTPANKGIGTNNSWNLAANTTSGLGGVTGSWSEAWNTFVTASKPGNTQWMVGAYEFDAIGRGIATSNTPTNIVQEQQDFLLQNFQAAEPTFGANTRLGNHSAVANGANTALASSNPAGVLGASFAPSWNGNFVGIAFENLGTAQNVYDMQANFLGGSADVTKFAGQFNLNPAGVLSYTAPVPEPETYALMLAGLGMLGMIVRRRRPR</sequence>
<keyword evidence="1" id="KW-0732">Signal</keyword>
<comment type="caution">
    <text evidence="3">The sequence shown here is derived from an EMBL/GenBank/DDBJ whole genome shotgun (WGS) entry which is preliminary data.</text>
</comment>
<feature type="signal peptide" evidence="1">
    <location>
        <begin position="1"/>
        <end position="21"/>
    </location>
</feature>
<dbReference type="EMBL" id="JADJEV010000003">
    <property type="protein sequence ID" value="MBK6972703.1"/>
    <property type="molecule type" value="Genomic_DNA"/>
</dbReference>
<name>A0A9D7DXJ4_9PROT</name>
<evidence type="ECO:0000313" key="3">
    <source>
        <dbReference type="EMBL" id="MBK6972703.1"/>
    </source>
</evidence>
<reference evidence="3" key="1">
    <citation type="submission" date="2020-10" db="EMBL/GenBank/DDBJ databases">
        <title>Connecting structure to function with the recovery of over 1000 high-quality activated sludge metagenome-assembled genomes encoding full-length rRNA genes using long-read sequencing.</title>
        <authorList>
            <person name="Singleton C.M."/>
            <person name="Petriglieri F."/>
            <person name="Kristensen J.M."/>
            <person name="Kirkegaard R.H."/>
            <person name="Michaelsen T.Y."/>
            <person name="Andersen M.H."/>
            <person name="Karst S.M."/>
            <person name="Dueholm M.S."/>
            <person name="Nielsen P.H."/>
            <person name="Albertsen M."/>
        </authorList>
    </citation>
    <scope>NUCLEOTIDE SEQUENCE</scope>
    <source>
        <strain evidence="3">Bjer_18-Q3-R1-45_BAT3C.347</strain>
    </source>
</reference>
<evidence type="ECO:0000313" key="4">
    <source>
        <dbReference type="Proteomes" id="UP000807785"/>
    </source>
</evidence>
<dbReference type="AlphaFoldDB" id="A0A9D7DXJ4"/>
<proteinExistence type="predicted"/>
<evidence type="ECO:0000256" key="1">
    <source>
        <dbReference type="SAM" id="SignalP"/>
    </source>
</evidence>
<protein>
    <submittedName>
        <fullName evidence="3">PEP-CTERM sorting domain-containing protein</fullName>
    </submittedName>
</protein>
<evidence type="ECO:0000259" key="2">
    <source>
        <dbReference type="Pfam" id="PF07589"/>
    </source>
</evidence>
<gene>
    <name evidence="3" type="ORF">IPH26_07015</name>
</gene>
<feature type="chain" id="PRO_5039358859" evidence="1">
    <location>
        <begin position="22"/>
        <end position="266"/>
    </location>
</feature>
<accession>A0A9D7DXJ4</accession>
<dbReference type="Pfam" id="PF07589">
    <property type="entry name" value="PEP-CTERM"/>
    <property type="match status" value="1"/>
</dbReference>